<protein>
    <submittedName>
        <fullName evidence="1">Uncharacterized protein</fullName>
    </submittedName>
</protein>
<sequence length="105" mass="11736">MRKPGAYLVLSVDKQHFASLIIAPNTNAADKLTVSTQMNQMRHNTERIDADQTEINAAHFRFRCRIFPIRISCLSQGRMTTPFSCQRVDTGKPQIALWTGSDAAG</sequence>
<dbReference type="Proteomes" id="UP001189619">
    <property type="component" value="Chromosome"/>
</dbReference>
<dbReference type="AlphaFoldDB" id="A0AA48RCC6"/>
<name>A0AA48RCC6_9BACL</name>
<organism evidence="1 2">
    <name type="scientific">Brevibacillus aydinogluensis</name>
    <dbReference type="NCBI Taxonomy" id="927786"/>
    <lineage>
        <taxon>Bacteria</taxon>
        <taxon>Bacillati</taxon>
        <taxon>Bacillota</taxon>
        <taxon>Bacilli</taxon>
        <taxon>Bacillales</taxon>
        <taxon>Paenibacillaceae</taxon>
        <taxon>Brevibacillus</taxon>
    </lineage>
</organism>
<gene>
    <name evidence="1" type="ORF">BSPP4475_10245</name>
</gene>
<dbReference type="EMBL" id="OY569118">
    <property type="protein sequence ID" value="CAJ1002697.1"/>
    <property type="molecule type" value="Genomic_DNA"/>
</dbReference>
<evidence type="ECO:0000313" key="2">
    <source>
        <dbReference type="Proteomes" id="UP001189619"/>
    </source>
</evidence>
<evidence type="ECO:0000313" key="1">
    <source>
        <dbReference type="EMBL" id="CAJ1002697.1"/>
    </source>
</evidence>
<reference evidence="1" key="1">
    <citation type="submission" date="2023-07" db="EMBL/GenBank/DDBJ databases">
        <authorList>
            <person name="Ivanov I."/>
            <person name="Teneva D."/>
            <person name="Stoikov I."/>
        </authorList>
    </citation>
    <scope>NUCLEOTIDE SEQUENCE</scope>
    <source>
        <strain evidence="1">4475</strain>
    </source>
</reference>
<keyword evidence="2" id="KW-1185">Reference proteome</keyword>
<dbReference type="KEGG" id="bayd:BSPP4475_10245"/>
<dbReference type="RefSeq" id="WP_304414319.1">
    <property type="nucleotide sequence ID" value="NZ_OY569118.1"/>
</dbReference>
<accession>A0AA48RCC6</accession>
<proteinExistence type="predicted"/>